<evidence type="ECO:0000313" key="2">
    <source>
        <dbReference type="Proteomes" id="UP000032679"/>
    </source>
</evidence>
<organism evidence="1 2">
    <name type="scientific">Tanticharoenia sakaeratensis NBRC 103193</name>
    <dbReference type="NCBI Taxonomy" id="1231623"/>
    <lineage>
        <taxon>Bacteria</taxon>
        <taxon>Pseudomonadati</taxon>
        <taxon>Pseudomonadota</taxon>
        <taxon>Alphaproteobacteria</taxon>
        <taxon>Acetobacterales</taxon>
        <taxon>Acetobacteraceae</taxon>
        <taxon>Tanticharoenia</taxon>
    </lineage>
</organism>
<keyword evidence="2" id="KW-1185">Reference proteome</keyword>
<evidence type="ECO:0008006" key="3">
    <source>
        <dbReference type="Google" id="ProtNLM"/>
    </source>
</evidence>
<sequence>MIEYLTVGLVVAACALYWGARLFPAQAASARTRLGFQPKVVEAPNSACGACRACKGGSGCH</sequence>
<comment type="caution">
    <text evidence="1">The sequence shown here is derived from an EMBL/GenBank/DDBJ whole genome shotgun (WGS) entry which is preliminary data.</text>
</comment>
<dbReference type="RefSeq" id="WP_048848188.1">
    <property type="nucleotide sequence ID" value="NZ_BALE01000012.1"/>
</dbReference>
<gene>
    <name evidence="1" type="ORF">Tasa_012_004</name>
</gene>
<accession>A0A0D6MKP2</accession>
<dbReference type="STRING" id="1231623.Tasa_012_004"/>
<dbReference type="EMBL" id="BALE01000012">
    <property type="protein sequence ID" value="GAN53828.1"/>
    <property type="molecule type" value="Genomic_DNA"/>
</dbReference>
<dbReference type="Proteomes" id="UP000032679">
    <property type="component" value="Unassembled WGS sequence"/>
</dbReference>
<evidence type="ECO:0000313" key="1">
    <source>
        <dbReference type="EMBL" id="GAN53828.1"/>
    </source>
</evidence>
<proteinExistence type="predicted"/>
<protein>
    <recommendedName>
        <fullName evidence="3">FeoB-associated Cys-rich membrane protein</fullName>
    </recommendedName>
</protein>
<reference evidence="1 2" key="1">
    <citation type="submission" date="2012-10" db="EMBL/GenBank/DDBJ databases">
        <title>Genome sequencing of Tanticharoenia sakaeratensis NBRC 103193.</title>
        <authorList>
            <person name="Azuma Y."/>
            <person name="Hadano H."/>
            <person name="Hirakawa H."/>
            <person name="Matsushita K."/>
        </authorList>
    </citation>
    <scope>NUCLEOTIDE SEQUENCE [LARGE SCALE GENOMIC DNA]</scope>
    <source>
        <strain evidence="1 2">NBRC 103193</strain>
    </source>
</reference>
<dbReference type="OrthoDB" id="7285029at2"/>
<name>A0A0D6MKP2_9PROT</name>
<dbReference type="AlphaFoldDB" id="A0A0D6MKP2"/>